<dbReference type="Ensembl" id="ENSHHUT00000054961.1">
    <property type="protein sequence ID" value="ENSHHUP00000053101.1"/>
    <property type="gene ID" value="ENSHHUG00000031899.1"/>
</dbReference>
<evidence type="ECO:0000256" key="2">
    <source>
        <dbReference type="ARBA" id="ARBA00022741"/>
    </source>
</evidence>
<evidence type="ECO:0000256" key="1">
    <source>
        <dbReference type="ARBA" id="ARBA00008535"/>
    </source>
</evidence>
<keyword evidence="2" id="KW-0547">Nucleotide-binding</keyword>
<sequence>MLTDYFLRIVLVGKTGVGKSGAGNTILGKYAFESDIAPSSVTTTCDKNRGEVNGQGLAVIDTPGLFDTTYTNDQILLEIKRCISFSSPGPHVFLIVLQLGRFTPEEQKTVSKLYNCALHSWRSTGGEKGKTKTIEEFVHLNKDLHAFVLGCKGGYHVFNNKCKNPSQVTELLEKISKMVKWNGGNFYTTEMFQEAERAIEEEKECILKENKEKNDREMEELKKKHKGEALKVAEEELKQHQEKEARKKAEESNTFIKCVSTAVGATAGLCLGIGSCIITSTLQGAVGGAVAGPIVGPITVSHSG</sequence>
<dbReference type="FunFam" id="3.40.50.300:FF:000366">
    <property type="entry name" value="GTPase, IMAP family member 2"/>
    <property type="match status" value="1"/>
</dbReference>
<dbReference type="Pfam" id="PF04548">
    <property type="entry name" value="AIG1"/>
    <property type="match status" value="1"/>
</dbReference>
<dbReference type="GeneTree" id="ENSGT01120000271858"/>
<keyword evidence="4" id="KW-0175">Coiled coil</keyword>
<keyword evidence="3" id="KW-0342">GTP-binding</keyword>
<evidence type="ECO:0000313" key="6">
    <source>
        <dbReference type="Ensembl" id="ENSHHUP00000053101.1"/>
    </source>
</evidence>
<dbReference type="Proteomes" id="UP000314982">
    <property type="component" value="Unassembled WGS sequence"/>
</dbReference>
<reference evidence="6" key="3">
    <citation type="submission" date="2025-09" db="UniProtKB">
        <authorList>
            <consortium name="Ensembl"/>
        </authorList>
    </citation>
    <scope>IDENTIFICATION</scope>
</reference>
<dbReference type="InterPro" id="IPR045058">
    <property type="entry name" value="GIMA/IAN/Toc"/>
</dbReference>
<dbReference type="SUPFAM" id="SSF52540">
    <property type="entry name" value="P-loop containing nucleoside triphosphate hydrolases"/>
    <property type="match status" value="1"/>
</dbReference>
<dbReference type="PANTHER" id="PTHR10903">
    <property type="entry name" value="GTPASE, IMAP FAMILY MEMBER-RELATED"/>
    <property type="match status" value="1"/>
</dbReference>
<dbReference type="AlphaFoldDB" id="A0A4W5NM24"/>
<keyword evidence="7" id="KW-1185">Reference proteome</keyword>
<dbReference type="Gene3D" id="3.40.50.300">
    <property type="entry name" value="P-loop containing nucleotide triphosphate hydrolases"/>
    <property type="match status" value="1"/>
</dbReference>
<dbReference type="InterPro" id="IPR027417">
    <property type="entry name" value="P-loop_NTPase"/>
</dbReference>
<evidence type="ECO:0000256" key="3">
    <source>
        <dbReference type="ARBA" id="ARBA00023134"/>
    </source>
</evidence>
<proteinExistence type="inferred from homology"/>
<protein>
    <recommendedName>
        <fullName evidence="5">AIG1-type G domain-containing protein</fullName>
    </recommendedName>
</protein>
<evidence type="ECO:0000313" key="7">
    <source>
        <dbReference type="Proteomes" id="UP000314982"/>
    </source>
</evidence>
<reference evidence="6" key="2">
    <citation type="submission" date="2025-08" db="UniProtKB">
        <authorList>
            <consortium name="Ensembl"/>
        </authorList>
    </citation>
    <scope>IDENTIFICATION</scope>
</reference>
<name>A0A4W5NM24_9TELE</name>
<dbReference type="STRING" id="62062.ENSHHUP00000053101"/>
<dbReference type="PANTHER" id="PTHR10903:SF186">
    <property type="entry name" value="GTPASE IMAP FAMILY MEMBER 4-LIKE-RELATED"/>
    <property type="match status" value="1"/>
</dbReference>
<reference evidence="7" key="1">
    <citation type="submission" date="2018-06" db="EMBL/GenBank/DDBJ databases">
        <title>Genome assembly of Danube salmon.</title>
        <authorList>
            <person name="Macqueen D.J."/>
            <person name="Gundappa M.K."/>
        </authorList>
    </citation>
    <scope>NUCLEOTIDE SEQUENCE [LARGE SCALE GENOMIC DNA]</scope>
</reference>
<dbReference type="InterPro" id="IPR006703">
    <property type="entry name" value="G_AIG1"/>
</dbReference>
<comment type="similarity">
    <text evidence="1">Belongs to the TRAFAC class TrmE-Era-EngA-EngB-Septin-like GTPase superfamily. AIG1/Toc34/Toc159-like paraseptin GTPase family. IAN subfamily.</text>
</comment>
<organism evidence="6 7">
    <name type="scientific">Hucho hucho</name>
    <name type="common">huchen</name>
    <dbReference type="NCBI Taxonomy" id="62062"/>
    <lineage>
        <taxon>Eukaryota</taxon>
        <taxon>Metazoa</taxon>
        <taxon>Chordata</taxon>
        <taxon>Craniata</taxon>
        <taxon>Vertebrata</taxon>
        <taxon>Euteleostomi</taxon>
        <taxon>Actinopterygii</taxon>
        <taxon>Neopterygii</taxon>
        <taxon>Teleostei</taxon>
        <taxon>Protacanthopterygii</taxon>
        <taxon>Salmoniformes</taxon>
        <taxon>Salmonidae</taxon>
        <taxon>Salmoninae</taxon>
        <taxon>Hucho</taxon>
    </lineage>
</organism>
<evidence type="ECO:0000259" key="5">
    <source>
        <dbReference type="PROSITE" id="PS51720"/>
    </source>
</evidence>
<evidence type="ECO:0000256" key="4">
    <source>
        <dbReference type="SAM" id="Coils"/>
    </source>
</evidence>
<feature type="coiled-coil region" evidence="4">
    <location>
        <begin position="192"/>
        <end position="253"/>
    </location>
</feature>
<feature type="domain" description="AIG1-type G" evidence="5">
    <location>
        <begin position="4"/>
        <end position="196"/>
    </location>
</feature>
<dbReference type="PROSITE" id="PS51720">
    <property type="entry name" value="G_AIG1"/>
    <property type="match status" value="1"/>
</dbReference>
<dbReference type="GO" id="GO:0005525">
    <property type="term" value="F:GTP binding"/>
    <property type="evidence" value="ECO:0007669"/>
    <property type="project" value="UniProtKB-KW"/>
</dbReference>
<accession>A0A4W5NM24</accession>